<evidence type="ECO:0000313" key="1">
    <source>
        <dbReference type="EMBL" id="KAI7737809.1"/>
    </source>
</evidence>
<organism evidence="1 2">
    <name type="scientific">Ambrosia artemisiifolia</name>
    <name type="common">Common ragweed</name>
    <dbReference type="NCBI Taxonomy" id="4212"/>
    <lineage>
        <taxon>Eukaryota</taxon>
        <taxon>Viridiplantae</taxon>
        <taxon>Streptophyta</taxon>
        <taxon>Embryophyta</taxon>
        <taxon>Tracheophyta</taxon>
        <taxon>Spermatophyta</taxon>
        <taxon>Magnoliopsida</taxon>
        <taxon>eudicotyledons</taxon>
        <taxon>Gunneridae</taxon>
        <taxon>Pentapetalae</taxon>
        <taxon>asterids</taxon>
        <taxon>campanulids</taxon>
        <taxon>Asterales</taxon>
        <taxon>Asteraceae</taxon>
        <taxon>Asteroideae</taxon>
        <taxon>Heliantheae alliance</taxon>
        <taxon>Heliantheae</taxon>
        <taxon>Ambrosia</taxon>
    </lineage>
</organism>
<evidence type="ECO:0000313" key="2">
    <source>
        <dbReference type="Proteomes" id="UP001206925"/>
    </source>
</evidence>
<dbReference type="EMBL" id="JAMZMK010008956">
    <property type="protein sequence ID" value="KAI7737809.1"/>
    <property type="molecule type" value="Genomic_DNA"/>
</dbReference>
<keyword evidence="2" id="KW-1185">Reference proteome</keyword>
<dbReference type="Proteomes" id="UP001206925">
    <property type="component" value="Unassembled WGS sequence"/>
</dbReference>
<accession>A0AAD5CBZ4</accession>
<protein>
    <submittedName>
        <fullName evidence="1">Uncharacterized protein</fullName>
    </submittedName>
</protein>
<sequence>MIQRSLGCYNQLLEAQEQFLNSVYVRLRTMIRLIGLNRTLGARYLFDGHE</sequence>
<dbReference type="AlphaFoldDB" id="A0AAD5CBZ4"/>
<comment type="caution">
    <text evidence="1">The sequence shown here is derived from an EMBL/GenBank/DDBJ whole genome shotgun (WGS) entry which is preliminary data.</text>
</comment>
<name>A0AAD5CBZ4_AMBAR</name>
<proteinExistence type="predicted"/>
<gene>
    <name evidence="1" type="ORF">M8C21_011984</name>
</gene>
<reference evidence="1" key="1">
    <citation type="submission" date="2022-06" db="EMBL/GenBank/DDBJ databases">
        <title>Uncovering the hologenomic basis of an extraordinary plant invasion.</title>
        <authorList>
            <person name="Bieker V.C."/>
            <person name="Martin M.D."/>
            <person name="Gilbert T."/>
            <person name="Hodgins K."/>
            <person name="Battlay P."/>
            <person name="Petersen B."/>
            <person name="Wilson J."/>
        </authorList>
    </citation>
    <scope>NUCLEOTIDE SEQUENCE</scope>
    <source>
        <strain evidence="1">AA19_3_7</strain>
        <tissue evidence="1">Leaf</tissue>
    </source>
</reference>